<feature type="modified residue" description="4-aspartylphosphate" evidence="3">
    <location>
        <position position="52"/>
    </location>
</feature>
<dbReference type="SUPFAM" id="SSF52172">
    <property type="entry name" value="CheY-like"/>
    <property type="match status" value="1"/>
</dbReference>
<dbReference type="InterPro" id="IPR009057">
    <property type="entry name" value="Homeodomain-like_sf"/>
</dbReference>
<evidence type="ECO:0000313" key="6">
    <source>
        <dbReference type="EMBL" id="OGC13375.1"/>
    </source>
</evidence>
<evidence type="ECO:0000259" key="4">
    <source>
        <dbReference type="PROSITE" id="PS50045"/>
    </source>
</evidence>
<dbReference type="InterPro" id="IPR002078">
    <property type="entry name" value="Sigma_54_int"/>
</dbReference>
<dbReference type="AlphaFoldDB" id="A0A1F4RYV4"/>
<keyword evidence="3" id="KW-0597">Phosphoprotein</keyword>
<dbReference type="SMART" id="SM00448">
    <property type="entry name" value="REC"/>
    <property type="match status" value="1"/>
</dbReference>
<dbReference type="InterPro" id="IPR058031">
    <property type="entry name" value="AAA_lid_NorR"/>
</dbReference>
<dbReference type="GO" id="GO:0006355">
    <property type="term" value="P:regulation of DNA-templated transcription"/>
    <property type="evidence" value="ECO:0007669"/>
    <property type="project" value="InterPro"/>
</dbReference>
<dbReference type="InterPro" id="IPR027417">
    <property type="entry name" value="P-loop_NTPase"/>
</dbReference>
<dbReference type="GO" id="GO:0000160">
    <property type="term" value="P:phosphorelay signal transduction system"/>
    <property type="evidence" value="ECO:0007669"/>
    <property type="project" value="InterPro"/>
</dbReference>
<evidence type="ECO:0000313" key="7">
    <source>
        <dbReference type="Proteomes" id="UP000177905"/>
    </source>
</evidence>
<dbReference type="InterPro" id="IPR011006">
    <property type="entry name" value="CheY-like_superfamily"/>
</dbReference>
<keyword evidence="1" id="KW-0547">Nucleotide-binding</keyword>
<name>A0A1F4RYV4_UNCSA</name>
<dbReference type="Pfam" id="PF00072">
    <property type="entry name" value="Response_reg"/>
    <property type="match status" value="1"/>
</dbReference>
<reference evidence="6 7" key="1">
    <citation type="journal article" date="2016" name="Nat. Commun.">
        <title>Thousands of microbial genomes shed light on interconnected biogeochemical processes in an aquifer system.</title>
        <authorList>
            <person name="Anantharaman K."/>
            <person name="Brown C.T."/>
            <person name="Hug L.A."/>
            <person name="Sharon I."/>
            <person name="Castelle C.J."/>
            <person name="Probst A.J."/>
            <person name="Thomas B.C."/>
            <person name="Singh A."/>
            <person name="Wilkins M.J."/>
            <person name="Karaoz U."/>
            <person name="Brodie E.L."/>
            <person name="Williams K.H."/>
            <person name="Hubbard S.S."/>
            <person name="Banfield J.F."/>
        </authorList>
    </citation>
    <scope>NUCLEOTIDE SEQUENCE [LARGE SCALE GENOMIC DNA]</scope>
</reference>
<feature type="domain" description="Response regulatory" evidence="5">
    <location>
        <begin position="4"/>
        <end position="117"/>
    </location>
</feature>
<dbReference type="Gene3D" id="3.40.50.300">
    <property type="entry name" value="P-loop containing nucleotide triphosphate hydrolases"/>
    <property type="match status" value="1"/>
</dbReference>
<dbReference type="PROSITE" id="PS50045">
    <property type="entry name" value="SIGMA54_INTERACT_4"/>
    <property type="match status" value="1"/>
</dbReference>
<evidence type="ECO:0000259" key="5">
    <source>
        <dbReference type="PROSITE" id="PS50110"/>
    </source>
</evidence>
<dbReference type="Gene3D" id="3.40.50.2300">
    <property type="match status" value="1"/>
</dbReference>
<accession>A0A1F4RYV4</accession>
<evidence type="ECO:0008006" key="8">
    <source>
        <dbReference type="Google" id="ProtNLM"/>
    </source>
</evidence>
<protein>
    <recommendedName>
        <fullName evidence="8">Response regulatory domain-containing protein</fullName>
    </recommendedName>
</protein>
<dbReference type="Proteomes" id="UP000177905">
    <property type="component" value="Unassembled WGS sequence"/>
</dbReference>
<comment type="caution">
    <text evidence="6">The sequence shown here is derived from an EMBL/GenBank/DDBJ whole genome shotgun (WGS) entry which is preliminary data.</text>
</comment>
<dbReference type="EMBL" id="MEUA01000057">
    <property type="protein sequence ID" value="OGC13375.1"/>
    <property type="molecule type" value="Genomic_DNA"/>
</dbReference>
<dbReference type="Gene3D" id="1.10.8.60">
    <property type="match status" value="1"/>
</dbReference>
<dbReference type="Pfam" id="PF25601">
    <property type="entry name" value="AAA_lid_14"/>
    <property type="match status" value="1"/>
</dbReference>
<gene>
    <name evidence="6" type="ORF">A2290_02605</name>
</gene>
<dbReference type="InterPro" id="IPR001789">
    <property type="entry name" value="Sig_transdc_resp-reg_receiver"/>
</dbReference>
<feature type="domain" description="Sigma-54 factor interaction" evidence="4">
    <location>
        <begin position="142"/>
        <end position="336"/>
    </location>
</feature>
<dbReference type="Pfam" id="PF00158">
    <property type="entry name" value="Sigma54_activat"/>
    <property type="match status" value="1"/>
</dbReference>
<dbReference type="SUPFAM" id="SSF46689">
    <property type="entry name" value="Homeodomain-like"/>
    <property type="match status" value="1"/>
</dbReference>
<evidence type="ECO:0000256" key="1">
    <source>
        <dbReference type="ARBA" id="ARBA00022741"/>
    </source>
</evidence>
<evidence type="ECO:0000256" key="3">
    <source>
        <dbReference type="PROSITE-ProRule" id="PRU00169"/>
    </source>
</evidence>
<dbReference type="PANTHER" id="PTHR32071">
    <property type="entry name" value="TRANSCRIPTIONAL REGULATORY PROTEIN"/>
    <property type="match status" value="1"/>
</dbReference>
<dbReference type="PROSITE" id="PS50110">
    <property type="entry name" value="RESPONSE_REGULATORY"/>
    <property type="match status" value="1"/>
</dbReference>
<evidence type="ECO:0000256" key="2">
    <source>
        <dbReference type="ARBA" id="ARBA00022840"/>
    </source>
</evidence>
<proteinExistence type="predicted"/>
<keyword evidence="2" id="KW-0067">ATP-binding</keyword>
<organism evidence="6 7">
    <name type="scientific">candidate division WOR-1 bacterium RIFOXYB2_FULL_36_35</name>
    <dbReference type="NCBI Taxonomy" id="1802578"/>
    <lineage>
        <taxon>Bacteria</taxon>
        <taxon>Bacillati</taxon>
        <taxon>Saganbacteria</taxon>
    </lineage>
</organism>
<dbReference type="GO" id="GO:0005524">
    <property type="term" value="F:ATP binding"/>
    <property type="evidence" value="ECO:0007669"/>
    <property type="project" value="UniProtKB-KW"/>
</dbReference>
<dbReference type="SUPFAM" id="SSF52540">
    <property type="entry name" value="P-loop containing nucleoside triphosphate hydrolases"/>
    <property type="match status" value="1"/>
</dbReference>
<sequence>MESTILVVDDETSIRESFKLIFSDKYHLLQAASGEGAIKQIADHSVDVAYLDIRMPGMDGIETLKRLKELSPQTQVVMVTAVNDVQRASEAIKLGAFNYVVKPFDVDFILGLTKDLLIRKGMLSAFAEGSKYDCLPPFIKGIEKIEEMTLSDDWILISGEPGVEKEWVAHYIHQQSKETKPFIVFEVERKPQSLIEKELFGLVGGNTVADIRREPGITEEAGTIFIDNIEYLPRALQNKIVKIPSRLICGSSVNQQELDIEKSLKDRLLKNIIHIPPLRARAADISVIFDYFFDKALREHVSFVRKISPEARDILTSYSWPGNIEELRVVLDRLVLICQNSVIKPENLPLNILISSSDVHSLPLEEVYSEFETGFIKLLLEKNSNNRLKTSQMLGIQPRVLDTKI</sequence>
<dbReference type="CDD" id="cd00009">
    <property type="entry name" value="AAA"/>
    <property type="match status" value="1"/>
</dbReference>